<reference evidence="1 2" key="1">
    <citation type="submission" date="2016-10" db="EMBL/GenBank/DDBJ databases">
        <authorList>
            <person name="de Groot N.N."/>
        </authorList>
    </citation>
    <scope>NUCLEOTIDE SEQUENCE [LARGE SCALE GENOMIC DNA]</scope>
    <source>
        <strain evidence="1">MBHS1</strain>
    </source>
</reference>
<dbReference type="Proteomes" id="UP000236724">
    <property type="component" value="Unassembled WGS sequence"/>
</dbReference>
<evidence type="ECO:0000313" key="2">
    <source>
        <dbReference type="Proteomes" id="UP000236724"/>
    </source>
</evidence>
<proteinExistence type="predicted"/>
<name>A0A1H6F8G9_9GAMM</name>
<protein>
    <submittedName>
        <fullName evidence="1">Uncharacterized protein</fullName>
    </submittedName>
</protein>
<sequence length="29" mass="3379">MISPVITQASTLILARPQPQYKQFLYQQD</sequence>
<keyword evidence="2" id="KW-1185">Reference proteome</keyword>
<evidence type="ECO:0000313" key="1">
    <source>
        <dbReference type="EMBL" id="SEH05366.1"/>
    </source>
</evidence>
<gene>
    <name evidence="1" type="ORF">MBHS_01219</name>
</gene>
<organism evidence="1 2">
    <name type="scientific">Candidatus Venteria ishoeyi</name>
    <dbReference type="NCBI Taxonomy" id="1899563"/>
    <lineage>
        <taxon>Bacteria</taxon>
        <taxon>Pseudomonadati</taxon>
        <taxon>Pseudomonadota</taxon>
        <taxon>Gammaproteobacteria</taxon>
        <taxon>Thiotrichales</taxon>
        <taxon>Thiotrichaceae</taxon>
        <taxon>Venteria</taxon>
    </lineage>
</organism>
<accession>A0A1H6F8G9</accession>
<dbReference type="AlphaFoldDB" id="A0A1H6F8G9"/>
<dbReference type="EMBL" id="FMSV02000215">
    <property type="protein sequence ID" value="SEH05366.1"/>
    <property type="molecule type" value="Genomic_DNA"/>
</dbReference>